<gene>
    <name evidence="1" type="ORF">HERILL_LOCUS854</name>
</gene>
<dbReference type="EMBL" id="LR899009">
    <property type="protein sequence ID" value="CAD7077513.1"/>
    <property type="molecule type" value="Genomic_DNA"/>
</dbReference>
<proteinExistence type="predicted"/>
<dbReference type="Proteomes" id="UP000594454">
    <property type="component" value="Chromosome 1"/>
</dbReference>
<organism evidence="1 2">
    <name type="scientific">Hermetia illucens</name>
    <name type="common">Black soldier fly</name>
    <dbReference type="NCBI Taxonomy" id="343691"/>
    <lineage>
        <taxon>Eukaryota</taxon>
        <taxon>Metazoa</taxon>
        <taxon>Ecdysozoa</taxon>
        <taxon>Arthropoda</taxon>
        <taxon>Hexapoda</taxon>
        <taxon>Insecta</taxon>
        <taxon>Pterygota</taxon>
        <taxon>Neoptera</taxon>
        <taxon>Endopterygota</taxon>
        <taxon>Diptera</taxon>
        <taxon>Brachycera</taxon>
        <taxon>Stratiomyomorpha</taxon>
        <taxon>Stratiomyidae</taxon>
        <taxon>Hermetiinae</taxon>
        <taxon>Hermetia</taxon>
    </lineage>
</organism>
<dbReference type="AlphaFoldDB" id="A0A7R8UB34"/>
<keyword evidence="2" id="KW-1185">Reference proteome</keyword>
<accession>A0A7R8UB34</accession>
<name>A0A7R8UB34_HERIL</name>
<dbReference type="InParanoid" id="A0A7R8UB34"/>
<evidence type="ECO:0000313" key="1">
    <source>
        <dbReference type="EMBL" id="CAD7077513.1"/>
    </source>
</evidence>
<evidence type="ECO:0000313" key="2">
    <source>
        <dbReference type="Proteomes" id="UP000594454"/>
    </source>
</evidence>
<sequence length="68" mass="7877">MHNKVPGLINPQKLELFPTAVFRGYKSCCRLRSVLSDRYNSDGLILILQDINFIAEHFYVINLIKVKI</sequence>
<reference evidence="1 2" key="1">
    <citation type="submission" date="2020-11" db="EMBL/GenBank/DDBJ databases">
        <authorList>
            <person name="Wallbank WR R."/>
            <person name="Pardo Diaz C."/>
            <person name="Kozak K."/>
            <person name="Martin S."/>
            <person name="Jiggins C."/>
            <person name="Moest M."/>
            <person name="Warren A I."/>
            <person name="Generalovic N T."/>
            <person name="Byers J.R.P. K."/>
            <person name="Montejo-Kovacevich G."/>
            <person name="Yen C E."/>
        </authorList>
    </citation>
    <scope>NUCLEOTIDE SEQUENCE [LARGE SCALE GENOMIC DNA]</scope>
</reference>
<protein>
    <submittedName>
        <fullName evidence="1">Uncharacterized protein</fullName>
    </submittedName>
</protein>